<dbReference type="NCBIfam" id="NF047637">
    <property type="entry name" value="lipo_CC0125"/>
    <property type="match status" value="1"/>
</dbReference>
<dbReference type="AlphaFoldDB" id="A0AA37VXE9"/>
<sequence length="95" mass="10330">MLRSADLTLEQGFEYFAVSEKGTDVDTKTITTPQSSSTSPHIHGYGNHAHAISHTAYSGGSVSRIITETANIVVVMFEEKPADTMTYNAEIFFAT</sequence>
<evidence type="ECO:0000313" key="2">
    <source>
        <dbReference type="Proteomes" id="UP001161422"/>
    </source>
</evidence>
<accession>A0AA37VXE9</accession>
<keyword evidence="2" id="KW-1185">Reference proteome</keyword>
<name>A0AA37VXE9_9GAMM</name>
<proteinExistence type="predicted"/>
<evidence type="ECO:0000313" key="1">
    <source>
        <dbReference type="EMBL" id="GLP96701.1"/>
    </source>
</evidence>
<dbReference type="EMBL" id="BSNC01000005">
    <property type="protein sequence ID" value="GLP96701.1"/>
    <property type="molecule type" value="Genomic_DNA"/>
</dbReference>
<protein>
    <submittedName>
        <fullName evidence="1">Uncharacterized protein</fullName>
    </submittedName>
</protein>
<organism evidence="1 2">
    <name type="scientific">Paraferrimonas sedimenticola</name>
    <dbReference type="NCBI Taxonomy" id="375674"/>
    <lineage>
        <taxon>Bacteria</taxon>
        <taxon>Pseudomonadati</taxon>
        <taxon>Pseudomonadota</taxon>
        <taxon>Gammaproteobacteria</taxon>
        <taxon>Alteromonadales</taxon>
        <taxon>Ferrimonadaceae</taxon>
        <taxon>Paraferrimonas</taxon>
    </lineage>
</organism>
<reference evidence="1" key="1">
    <citation type="journal article" date="2014" name="Int. J. Syst. Evol. Microbiol.">
        <title>Complete genome sequence of Corynebacterium casei LMG S-19264T (=DSM 44701T), isolated from a smear-ripened cheese.</title>
        <authorList>
            <consortium name="US DOE Joint Genome Institute (JGI-PGF)"/>
            <person name="Walter F."/>
            <person name="Albersmeier A."/>
            <person name="Kalinowski J."/>
            <person name="Ruckert C."/>
        </authorList>
    </citation>
    <scope>NUCLEOTIDE SEQUENCE</scope>
    <source>
        <strain evidence="1">NBRC 101628</strain>
    </source>
</reference>
<dbReference type="Proteomes" id="UP001161422">
    <property type="component" value="Unassembled WGS sequence"/>
</dbReference>
<comment type="caution">
    <text evidence="1">The sequence shown here is derived from an EMBL/GenBank/DDBJ whole genome shotgun (WGS) entry which is preliminary data.</text>
</comment>
<gene>
    <name evidence="1" type="ORF">GCM10007895_20070</name>
</gene>
<reference evidence="1" key="2">
    <citation type="submission" date="2023-01" db="EMBL/GenBank/DDBJ databases">
        <title>Draft genome sequence of Paraferrimonas sedimenticola strain NBRC 101628.</title>
        <authorList>
            <person name="Sun Q."/>
            <person name="Mori K."/>
        </authorList>
    </citation>
    <scope>NUCLEOTIDE SEQUENCE</scope>
    <source>
        <strain evidence="1">NBRC 101628</strain>
    </source>
</reference>